<gene>
    <name evidence="1" type="ORF">PUNSTDRAFT_47549</name>
</gene>
<reference evidence="2" key="1">
    <citation type="journal article" date="2012" name="Science">
        <title>The Paleozoic origin of enzymatic lignin decomposition reconstructed from 31 fungal genomes.</title>
        <authorList>
            <person name="Floudas D."/>
            <person name="Binder M."/>
            <person name="Riley R."/>
            <person name="Barry K."/>
            <person name="Blanchette R.A."/>
            <person name="Henrissat B."/>
            <person name="Martinez A.T."/>
            <person name="Otillar R."/>
            <person name="Spatafora J.W."/>
            <person name="Yadav J.S."/>
            <person name="Aerts A."/>
            <person name="Benoit I."/>
            <person name="Boyd A."/>
            <person name="Carlson A."/>
            <person name="Copeland A."/>
            <person name="Coutinho P.M."/>
            <person name="de Vries R.P."/>
            <person name="Ferreira P."/>
            <person name="Findley K."/>
            <person name="Foster B."/>
            <person name="Gaskell J."/>
            <person name="Glotzer D."/>
            <person name="Gorecki P."/>
            <person name="Heitman J."/>
            <person name="Hesse C."/>
            <person name="Hori C."/>
            <person name="Igarashi K."/>
            <person name="Jurgens J.A."/>
            <person name="Kallen N."/>
            <person name="Kersten P."/>
            <person name="Kohler A."/>
            <person name="Kuees U."/>
            <person name="Kumar T.K.A."/>
            <person name="Kuo A."/>
            <person name="LaButti K."/>
            <person name="Larrondo L.F."/>
            <person name="Lindquist E."/>
            <person name="Ling A."/>
            <person name="Lombard V."/>
            <person name="Lucas S."/>
            <person name="Lundell T."/>
            <person name="Martin R."/>
            <person name="McLaughlin D.J."/>
            <person name="Morgenstern I."/>
            <person name="Morin E."/>
            <person name="Murat C."/>
            <person name="Nagy L.G."/>
            <person name="Nolan M."/>
            <person name="Ohm R.A."/>
            <person name="Patyshakuliyeva A."/>
            <person name="Rokas A."/>
            <person name="Ruiz-Duenas F.J."/>
            <person name="Sabat G."/>
            <person name="Salamov A."/>
            <person name="Samejima M."/>
            <person name="Schmutz J."/>
            <person name="Slot J.C."/>
            <person name="St John F."/>
            <person name="Stenlid J."/>
            <person name="Sun H."/>
            <person name="Sun S."/>
            <person name="Syed K."/>
            <person name="Tsang A."/>
            <person name="Wiebenga A."/>
            <person name="Young D."/>
            <person name="Pisabarro A."/>
            <person name="Eastwood D.C."/>
            <person name="Martin F."/>
            <person name="Cullen D."/>
            <person name="Grigoriev I.V."/>
            <person name="Hibbett D.S."/>
        </authorList>
    </citation>
    <scope>NUCLEOTIDE SEQUENCE [LARGE SCALE GENOMIC DNA]</scope>
    <source>
        <strain evidence="2">HHB-11173 SS5</strain>
    </source>
</reference>
<name>R7S1M4_PUNST</name>
<evidence type="ECO:0000313" key="1">
    <source>
        <dbReference type="EMBL" id="EIN04275.1"/>
    </source>
</evidence>
<dbReference type="GeneID" id="18882895"/>
<keyword evidence="2" id="KW-1185">Reference proteome</keyword>
<accession>R7S1M4</accession>
<dbReference type="AlphaFoldDB" id="R7S1M4"/>
<dbReference type="EMBL" id="JH687555">
    <property type="protein sequence ID" value="EIN04275.1"/>
    <property type="molecule type" value="Genomic_DNA"/>
</dbReference>
<dbReference type="KEGG" id="psq:PUNSTDRAFT_47549"/>
<sequence>MSALNDKLLATSQGEELIETLRSLPYDDLLHIIPLLQHLHAHIESAPGQYAAARAGNFLKLVKSARLPSSILSETLYACRSADPVKPVKDSSNYTSTKTYRLDHIAFTEPNWPIDEFRRSFAQWEEESGHLMSYEQLRNKGAVLEGDVNIISRRSSAIRNEHILVTEANIRSWAPTTMRLITQFYFMKMKVYPMSQPARAILLWEDKIFGSLQNFYITSRRPVPYFVRMDPYVHGELCKIEAQFRKSRFPMLFIVTAGLSPERFGMNMNGDSARQGARRTS</sequence>
<dbReference type="Proteomes" id="UP000054196">
    <property type="component" value="Unassembled WGS sequence"/>
</dbReference>
<protein>
    <submittedName>
        <fullName evidence="1">Uncharacterized protein</fullName>
    </submittedName>
</protein>
<dbReference type="RefSeq" id="XP_007388418.1">
    <property type="nucleotide sequence ID" value="XM_007388356.1"/>
</dbReference>
<evidence type="ECO:0000313" key="2">
    <source>
        <dbReference type="Proteomes" id="UP000054196"/>
    </source>
</evidence>
<dbReference type="HOGENOM" id="CLU_990921_0_0_1"/>
<proteinExistence type="predicted"/>
<organism evidence="1 2">
    <name type="scientific">Punctularia strigosozonata (strain HHB-11173)</name>
    <name type="common">White-rot fungus</name>
    <dbReference type="NCBI Taxonomy" id="741275"/>
    <lineage>
        <taxon>Eukaryota</taxon>
        <taxon>Fungi</taxon>
        <taxon>Dikarya</taxon>
        <taxon>Basidiomycota</taxon>
        <taxon>Agaricomycotina</taxon>
        <taxon>Agaricomycetes</taxon>
        <taxon>Corticiales</taxon>
        <taxon>Punctulariaceae</taxon>
        <taxon>Punctularia</taxon>
    </lineage>
</organism>